<dbReference type="InterPro" id="IPR011330">
    <property type="entry name" value="Glyco_hydro/deAcase_b/a-brl"/>
</dbReference>
<gene>
    <name evidence="1" type="ORF">OM076_35185</name>
</gene>
<keyword evidence="2" id="KW-1185">Reference proteome</keyword>
<comment type="caution">
    <text evidence="1">The sequence shown here is derived from an EMBL/GenBank/DDBJ whole genome shotgun (WGS) entry which is preliminary data.</text>
</comment>
<evidence type="ECO:0000313" key="1">
    <source>
        <dbReference type="EMBL" id="MDA0165567.1"/>
    </source>
</evidence>
<reference evidence="1" key="1">
    <citation type="submission" date="2022-10" db="EMBL/GenBank/DDBJ databases">
        <title>The WGS of Solirubrobacter ginsenosidimutans DSM 21036.</title>
        <authorList>
            <person name="Jiang Z."/>
        </authorList>
    </citation>
    <scope>NUCLEOTIDE SEQUENCE</scope>
    <source>
        <strain evidence="1">DSM 21036</strain>
    </source>
</reference>
<dbReference type="GO" id="GO:0005975">
    <property type="term" value="P:carbohydrate metabolic process"/>
    <property type="evidence" value="ECO:0007669"/>
    <property type="project" value="InterPro"/>
</dbReference>
<dbReference type="SUPFAM" id="SSF88713">
    <property type="entry name" value="Glycoside hydrolase/deacetylase"/>
    <property type="match status" value="1"/>
</dbReference>
<name>A0A9X3MZU7_9ACTN</name>
<organism evidence="1 2">
    <name type="scientific">Solirubrobacter ginsenosidimutans</name>
    <dbReference type="NCBI Taxonomy" id="490573"/>
    <lineage>
        <taxon>Bacteria</taxon>
        <taxon>Bacillati</taxon>
        <taxon>Actinomycetota</taxon>
        <taxon>Thermoleophilia</taxon>
        <taxon>Solirubrobacterales</taxon>
        <taxon>Solirubrobacteraceae</taxon>
        <taxon>Solirubrobacter</taxon>
    </lineage>
</organism>
<dbReference type="Gene3D" id="3.20.20.370">
    <property type="entry name" value="Glycoside hydrolase/deacetylase"/>
    <property type="match status" value="1"/>
</dbReference>
<evidence type="ECO:0008006" key="3">
    <source>
        <dbReference type="Google" id="ProtNLM"/>
    </source>
</evidence>
<dbReference type="Proteomes" id="UP001149140">
    <property type="component" value="Unassembled WGS sequence"/>
</dbReference>
<dbReference type="EMBL" id="JAPDOD010000049">
    <property type="protein sequence ID" value="MDA0165567.1"/>
    <property type="molecule type" value="Genomic_DNA"/>
</dbReference>
<dbReference type="RefSeq" id="WP_270044828.1">
    <property type="nucleotide sequence ID" value="NZ_JAPDOD010000049.1"/>
</dbReference>
<evidence type="ECO:0000313" key="2">
    <source>
        <dbReference type="Proteomes" id="UP001149140"/>
    </source>
</evidence>
<sequence>MRNLLLSLDETAQPVEVFFRDDDAGWEDERLLELIARFAEHGLPLDLAVIPAALDDRLAALLLDRHAGLHQHGYAHTNHQVEGRRCEFGDARGFAAQRADIAAGQERLRALLGERVDPFFTPPWNRCTRDTGEALVELGFTLLSREHRAEPLGLLPELSVHLDVARLMPDELDLRFAAHVRAGGPVGVMFHHGVMEAEDMTRASELLGVLARHDRVVPRRMADLSG</sequence>
<accession>A0A9X3MZU7</accession>
<protein>
    <recommendedName>
        <fullName evidence="3">Polysaccharide deacetylase</fullName>
    </recommendedName>
</protein>
<dbReference type="AlphaFoldDB" id="A0A9X3MZU7"/>
<proteinExistence type="predicted"/>